<reference evidence="1" key="1">
    <citation type="submission" date="2021-01" db="EMBL/GenBank/DDBJ databases">
        <authorList>
            <person name="Corre E."/>
            <person name="Pelletier E."/>
            <person name="Niang G."/>
            <person name="Scheremetjew M."/>
            <person name="Finn R."/>
            <person name="Kale V."/>
            <person name="Holt S."/>
            <person name="Cochrane G."/>
            <person name="Meng A."/>
            <person name="Brown T."/>
            <person name="Cohen L."/>
        </authorList>
    </citation>
    <scope>NUCLEOTIDE SEQUENCE</scope>
    <source>
        <strain evidence="1">FSP1.4</strain>
    </source>
</reference>
<protein>
    <submittedName>
        <fullName evidence="1">Uncharacterized protein</fullName>
    </submittedName>
</protein>
<name>A0A7S3JMJ8_9SPIT</name>
<gene>
    <name evidence="1" type="ORF">EHAR0213_LOCUS16605</name>
</gene>
<dbReference type="EMBL" id="HBII01039360">
    <property type="protein sequence ID" value="CAE0357686.1"/>
    <property type="molecule type" value="Transcribed_RNA"/>
</dbReference>
<proteinExistence type="predicted"/>
<evidence type="ECO:0000313" key="1">
    <source>
        <dbReference type="EMBL" id="CAE0357686.1"/>
    </source>
</evidence>
<accession>A0A7S3JMJ8</accession>
<dbReference type="AlphaFoldDB" id="A0A7S3JMJ8"/>
<organism evidence="1">
    <name type="scientific">Euplotes harpa</name>
    <dbReference type="NCBI Taxonomy" id="151035"/>
    <lineage>
        <taxon>Eukaryota</taxon>
        <taxon>Sar</taxon>
        <taxon>Alveolata</taxon>
        <taxon>Ciliophora</taxon>
        <taxon>Intramacronucleata</taxon>
        <taxon>Spirotrichea</taxon>
        <taxon>Hypotrichia</taxon>
        <taxon>Euplotida</taxon>
        <taxon>Euplotidae</taxon>
        <taxon>Euplotes</taxon>
    </lineage>
</organism>
<sequence length="170" mass="19875">MFQKVLTETKLELNANRKAKYKTVLKKKYVHMHKRVGFKEANRKEVAQISRGSSSKIDKTSIHGSASNEALYSRTDNYNKYKPLITALPQTMGSPPTIAERIRAAKKLHMTRRDMTEQKIIKNIIMHNDPSDLQNFEVLYISNKHDRLMEHNAYHQKSRNEFPILNHITR</sequence>